<sequence length="126" mass="14121">MEWKGLSLNNYDSLKPTLLLSLHPENTAAIVAGDKVIEYRRRFFTDAFQAFVYTTGRSGGIDLFITCDRPIQGNAQMLAAIGAEIQHDDYHEIQAYFAAKDSGLVIPITSWARLPLLSLATLREKF</sequence>
<evidence type="ECO:0000313" key="2">
    <source>
        <dbReference type="Proteomes" id="UP001596227"/>
    </source>
</evidence>
<dbReference type="Proteomes" id="UP001596227">
    <property type="component" value="Unassembled WGS sequence"/>
</dbReference>
<evidence type="ECO:0008006" key="3">
    <source>
        <dbReference type="Google" id="ProtNLM"/>
    </source>
</evidence>
<gene>
    <name evidence="1" type="ORF">ACFQH1_01005</name>
</gene>
<proteinExistence type="predicted"/>
<reference evidence="2" key="1">
    <citation type="journal article" date="2019" name="Int. J. Syst. Evol. Microbiol.">
        <title>The Global Catalogue of Microorganisms (GCM) 10K type strain sequencing project: providing services to taxonomists for standard genome sequencing and annotation.</title>
        <authorList>
            <consortium name="The Broad Institute Genomics Platform"/>
            <consortium name="The Broad Institute Genome Sequencing Center for Infectious Disease"/>
            <person name="Wu L."/>
            <person name="Ma J."/>
        </authorList>
    </citation>
    <scope>NUCLEOTIDE SEQUENCE [LARGE SCALE GENOMIC DNA]</scope>
    <source>
        <strain evidence="2">CCM 8934</strain>
    </source>
</reference>
<organism evidence="1 2">
    <name type="scientific">Lactiplantibacillus daoliensis</name>
    <dbReference type="NCBI Taxonomy" id="2559916"/>
    <lineage>
        <taxon>Bacteria</taxon>
        <taxon>Bacillati</taxon>
        <taxon>Bacillota</taxon>
        <taxon>Bacilli</taxon>
        <taxon>Lactobacillales</taxon>
        <taxon>Lactobacillaceae</taxon>
        <taxon>Lactiplantibacillus</taxon>
    </lineage>
</organism>
<name>A0ABW1UFL7_9LACO</name>
<evidence type="ECO:0000313" key="1">
    <source>
        <dbReference type="EMBL" id="MFC6293816.1"/>
    </source>
</evidence>
<keyword evidence="2" id="KW-1185">Reference proteome</keyword>
<dbReference type="EMBL" id="JBHSSB010000004">
    <property type="protein sequence ID" value="MFC6293816.1"/>
    <property type="molecule type" value="Genomic_DNA"/>
</dbReference>
<comment type="caution">
    <text evidence="1">The sequence shown here is derived from an EMBL/GenBank/DDBJ whole genome shotgun (WGS) entry which is preliminary data.</text>
</comment>
<protein>
    <recommendedName>
        <fullName evidence="3">ASCH domain-containing protein</fullName>
    </recommendedName>
</protein>
<accession>A0ABW1UFL7</accession>